<dbReference type="EMBL" id="GEDV01000177">
    <property type="protein sequence ID" value="JAP88380.1"/>
    <property type="molecule type" value="Transcribed_RNA"/>
</dbReference>
<name>A0A131ZC69_RHIAP</name>
<evidence type="ECO:0000313" key="1">
    <source>
        <dbReference type="EMBL" id="JAP88380.1"/>
    </source>
</evidence>
<protein>
    <submittedName>
        <fullName evidence="1">Lipocalin</fullName>
    </submittedName>
</protein>
<proteinExistence type="predicted"/>
<dbReference type="AlphaFoldDB" id="A0A131ZC69"/>
<sequence length="207" mass="24392">CTASTARHVVRDVVRVARIQFICWINMHRQLLVAMCLLFVAEKTHQIRCIPAARPTYEMKRFVNTSERIWTLKSTEPGISRCEFNQMCLINRQTIIYNTTFFRGAHRQSVRQRGDFIRREPNRMHVTTMSTMRPYSIETLLYATHNFSCGVIKMELLIGSWSTYYDLRVRNSSVESTNHGCKKYFRRVAYQGRYVYSPECQQLIKTG</sequence>
<accession>A0A131ZC69</accession>
<feature type="non-terminal residue" evidence="1">
    <location>
        <position position="207"/>
    </location>
</feature>
<reference evidence="1" key="1">
    <citation type="journal article" date="2016" name="Ticks Tick Borne Dis.">
        <title>De novo assembly and annotation of the salivary gland transcriptome of Rhipicephalus appendiculatus male and female ticks during blood feeding.</title>
        <authorList>
            <person name="de Castro M.H."/>
            <person name="de Klerk D."/>
            <person name="Pienaar R."/>
            <person name="Latif A.A."/>
            <person name="Rees D.J."/>
            <person name="Mans B.J."/>
        </authorList>
    </citation>
    <scope>NUCLEOTIDE SEQUENCE</scope>
    <source>
        <tissue evidence="1">Salivary glands</tissue>
    </source>
</reference>
<organism evidence="1">
    <name type="scientific">Rhipicephalus appendiculatus</name>
    <name type="common">Brown ear tick</name>
    <dbReference type="NCBI Taxonomy" id="34631"/>
    <lineage>
        <taxon>Eukaryota</taxon>
        <taxon>Metazoa</taxon>
        <taxon>Ecdysozoa</taxon>
        <taxon>Arthropoda</taxon>
        <taxon>Chelicerata</taxon>
        <taxon>Arachnida</taxon>
        <taxon>Acari</taxon>
        <taxon>Parasitiformes</taxon>
        <taxon>Ixodida</taxon>
        <taxon>Ixodoidea</taxon>
        <taxon>Ixodidae</taxon>
        <taxon>Rhipicephalinae</taxon>
        <taxon>Rhipicephalus</taxon>
        <taxon>Rhipicephalus</taxon>
    </lineage>
</organism>
<feature type="non-terminal residue" evidence="1">
    <location>
        <position position="1"/>
    </location>
</feature>